<dbReference type="GO" id="GO:0004129">
    <property type="term" value="F:cytochrome-c oxidase activity"/>
    <property type="evidence" value="ECO:0007669"/>
    <property type="project" value="UniProtKB-EC"/>
</dbReference>
<keyword evidence="9 13" id="KW-1133">Transmembrane helix</keyword>
<dbReference type="PRINTS" id="PR01166">
    <property type="entry name" value="CYCOXIDASEII"/>
</dbReference>
<keyword evidence="5" id="KW-0679">Respiratory chain</keyword>
<dbReference type="InterPro" id="IPR036257">
    <property type="entry name" value="Cyt_c_oxidase_su2_TM_sf"/>
</dbReference>
<dbReference type="Gene3D" id="1.10.287.90">
    <property type="match status" value="1"/>
</dbReference>
<feature type="transmembrane region" description="Helical" evidence="13">
    <location>
        <begin position="104"/>
        <end position="122"/>
    </location>
</feature>
<comment type="subcellular location">
    <subcellularLocation>
        <location evidence="1">Membrane</location>
        <topology evidence="1">Multi-pass membrane protein</topology>
    </subcellularLocation>
</comment>
<sequence>SNFPMNTKIRRIKKSGFSKNFIIIIAVIVNITLSLLMGYWSYSWLPIQASEAAHYVDNLFAFETTIGTFIFLGCTGTMAWILVFNRAPKYDESNGEPLEGNLKLEIIWTIVPLLLVLGISTYSTRVNYKLENLGSKIKYDYGAEVPFVEEKKVFDYGPIDVISRQWNWEFVYPNGIHSSELHLPVDKKSNFRLITEDVIHSFYVPAFRLKQDIIPGSVITYSLTPTKEGVFRLRDAMFSGAYFSENQTNVIVESEEIFYKWIKETVKKELQNGLNPAGSLYQKRLRNGNRGWATVKPAPDPKVNDAGIESRPHDS</sequence>
<dbReference type="SUPFAM" id="SSF81464">
    <property type="entry name" value="Cytochrome c oxidase subunit II-like, transmembrane region"/>
    <property type="match status" value="1"/>
</dbReference>
<evidence type="ECO:0000259" key="14">
    <source>
        <dbReference type="PROSITE" id="PS50857"/>
    </source>
</evidence>
<evidence type="ECO:0000313" key="16">
    <source>
        <dbReference type="EMBL" id="SVC92381.1"/>
    </source>
</evidence>
<evidence type="ECO:0000256" key="3">
    <source>
        <dbReference type="ARBA" id="ARBA00012949"/>
    </source>
</evidence>
<evidence type="ECO:0000256" key="10">
    <source>
        <dbReference type="ARBA" id="ARBA00023136"/>
    </source>
</evidence>
<evidence type="ECO:0000256" key="12">
    <source>
        <dbReference type="SAM" id="MobiDB-lite"/>
    </source>
</evidence>
<feature type="transmembrane region" description="Helical" evidence="13">
    <location>
        <begin position="60"/>
        <end position="83"/>
    </location>
</feature>
<organism evidence="16">
    <name type="scientific">marine metagenome</name>
    <dbReference type="NCBI Taxonomy" id="408172"/>
    <lineage>
        <taxon>unclassified sequences</taxon>
        <taxon>metagenomes</taxon>
        <taxon>ecological metagenomes</taxon>
    </lineage>
</organism>
<keyword evidence="4" id="KW-0813">Transport</keyword>
<dbReference type="Pfam" id="PF00116">
    <property type="entry name" value="COX2"/>
    <property type="match status" value="1"/>
</dbReference>
<dbReference type="InterPro" id="IPR045187">
    <property type="entry name" value="CcO_II"/>
</dbReference>
<keyword evidence="7" id="KW-1278">Translocase</keyword>
<dbReference type="SUPFAM" id="SSF49503">
    <property type="entry name" value="Cupredoxins"/>
    <property type="match status" value="1"/>
</dbReference>
<accession>A0A382R731</accession>
<evidence type="ECO:0000256" key="4">
    <source>
        <dbReference type="ARBA" id="ARBA00022448"/>
    </source>
</evidence>
<protein>
    <recommendedName>
        <fullName evidence="3">cytochrome-c oxidase</fullName>
        <ecNumber evidence="3">7.1.1.9</ecNumber>
    </recommendedName>
    <alternativeName>
        <fullName evidence="11">Cytochrome c oxidase polypeptide II</fullName>
    </alternativeName>
</protein>
<dbReference type="PANTHER" id="PTHR22888">
    <property type="entry name" value="CYTOCHROME C OXIDASE, SUBUNIT II"/>
    <property type="match status" value="1"/>
</dbReference>
<feature type="region of interest" description="Disordered" evidence="12">
    <location>
        <begin position="291"/>
        <end position="315"/>
    </location>
</feature>
<name>A0A382R731_9ZZZZ</name>
<dbReference type="GO" id="GO:0042773">
    <property type="term" value="P:ATP synthesis coupled electron transport"/>
    <property type="evidence" value="ECO:0007669"/>
    <property type="project" value="TreeGrafter"/>
</dbReference>
<dbReference type="AlphaFoldDB" id="A0A382R731"/>
<evidence type="ECO:0000256" key="5">
    <source>
        <dbReference type="ARBA" id="ARBA00022660"/>
    </source>
</evidence>
<dbReference type="InterPro" id="IPR008972">
    <property type="entry name" value="Cupredoxin"/>
</dbReference>
<feature type="domain" description="Cytochrome oxidase subunit II transmembrane region profile" evidence="15">
    <location>
        <begin position="36"/>
        <end position="134"/>
    </location>
</feature>
<dbReference type="PANTHER" id="PTHR22888:SF9">
    <property type="entry name" value="CYTOCHROME C OXIDASE SUBUNIT 2"/>
    <property type="match status" value="1"/>
</dbReference>
<evidence type="ECO:0000256" key="9">
    <source>
        <dbReference type="ARBA" id="ARBA00022989"/>
    </source>
</evidence>
<feature type="non-terminal residue" evidence="16">
    <location>
        <position position="1"/>
    </location>
</feature>
<reference evidence="16" key="1">
    <citation type="submission" date="2018-05" db="EMBL/GenBank/DDBJ databases">
        <authorList>
            <person name="Lanie J.A."/>
            <person name="Ng W.-L."/>
            <person name="Kazmierczak K.M."/>
            <person name="Andrzejewski T.M."/>
            <person name="Davidsen T.M."/>
            <person name="Wayne K.J."/>
            <person name="Tettelin H."/>
            <person name="Glass J.I."/>
            <person name="Rusch D."/>
            <person name="Podicherti R."/>
            <person name="Tsui H.-C.T."/>
            <person name="Winkler M.E."/>
        </authorList>
    </citation>
    <scope>NUCLEOTIDE SEQUENCE</scope>
</reference>
<dbReference type="GO" id="GO:0016020">
    <property type="term" value="C:membrane"/>
    <property type="evidence" value="ECO:0007669"/>
    <property type="project" value="UniProtKB-SubCell"/>
</dbReference>
<evidence type="ECO:0000256" key="6">
    <source>
        <dbReference type="ARBA" id="ARBA00022692"/>
    </source>
</evidence>
<keyword evidence="8" id="KW-0249">Electron transport</keyword>
<dbReference type="InterPro" id="IPR011759">
    <property type="entry name" value="Cyt_c_oxidase_su2_TM_dom"/>
</dbReference>
<dbReference type="EC" id="7.1.1.9" evidence="3"/>
<dbReference type="PROSITE" id="PS50857">
    <property type="entry name" value="COX2_CUA"/>
    <property type="match status" value="1"/>
</dbReference>
<proteinExistence type="inferred from homology"/>
<evidence type="ECO:0000256" key="7">
    <source>
        <dbReference type="ARBA" id="ARBA00022967"/>
    </source>
</evidence>
<feature type="domain" description="Cytochrome oxidase subunit II copper A binding" evidence="14">
    <location>
        <begin position="154"/>
        <end position="264"/>
    </location>
</feature>
<dbReference type="PROSITE" id="PS50999">
    <property type="entry name" value="COX2_TM"/>
    <property type="match status" value="1"/>
</dbReference>
<dbReference type="Gene3D" id="2.60.40.420">
    <property type="entry name" value="Cupredoxins - blue copper proteins"/>
    <property type="match status" value="1"/>
</dbReference>
<evidence type="ECO:0000256" key="1">
    <source>
        <dbReference type="ARBA" id="ARBA00004141"/>
    </source>
</evidence>
<dbReference type="Pfam" id="PF02790">
    <property type="entry name" value="COX2_TM"/>
    <property type="match status" value="1"/>
</dbReference>
<evidence type="ECO:0000256" key="13">
    <source>
        <dbReference type="SAM" id="Phobius"/>
    </source>
</evidence>
<keyword evidence="10 13" id="KW-0472">Membrane</keyword>
<gene>
    <name evidence="16" type="ORF">METZ01_LOCUS345235</name>
</gene>
<evidence type="ECO:0000256" key="2">
    <source>
        <dbReference type="ARBA" id="ARBA00007866"/>
    </source>
</evidence>
<feature type="transmembrane region" description="Helical" evidence="13">
    <location>
        <begin position="21"/>
        <end position="40"/>
    </location>
</feature>
<dbReference type="CDD" id="cd13919">
    <property type="entry name" value="CuRO_HCO_II_like_5"/>
    <property type="match status" value="1"/>
</dbReference>
<evidence type="ECO:0000256" key="8">
    <source>
        <dbReference type="ARBA" id="ARBA00022982"/>
    </source>
</evidence>
<keyword evidence="6 13" id="KW-0812">Transmembrane</keyword>
<evidence type="ECO:0000256" key="11">
    <source>
        <dbReference type="ARBA" id="ARBA00031389"/>
    </source>
</evidence>
<evidence type="ECO:0000259" key="15">
    <source>
        <dbReference type="PROSITE" id="PS50999"/>
    </source>
</evidence>
<dbReference type="GO" id="GO:0005507">
    <property type="term" value="F:copper ion binding"/>
    <property type="evidence" value="ECO:0007669"/>
    <property type="project" value="InterPro"/>
</dbReference>
<dbReference type="InterPro" id="IPR002429">
    <property type="entry name" value="CcO_II-like_C"/>
</dbReference>
<comment type="similarity">
    <text evidence="2">Belongs to the cytochrome c oxidase subunit 2 family.</text>
</comment>
<dbReference type="EMBL" id="UINC01118919">
    <property type="protein sequence ID" value="SVC92381.1"/>
    <property type="molecule type" value="Genomic_DNA"/>
</dbReference>